<proteinExistence type="predicted"/>
<dbReference type="Proteomes" id="UP000018721">
    <property type="component" value="Unassembled WGS sequence"/>
</dbReference>
<dbReference type="EMBL" id="ANIZ01000529">
    <property type="protein sequence ID" value="ETI54293.1"/>
    <property type="molecule type" value="Genomic_DNA"/>
</dbReference>
<sequence>MEFASKESAAREEQEARSLTTALALALKARSSMDTNRSTAWGYLELDTATKHDTNQQLKDEDLLEALWRSWGDELGFMNKTPVYLDNLDALKKHQIHAVHARSLLVLDFGDELHS</sequence>
<evidence type="ECO:0000313" key="2">
    <source>
        <dbReference type="Proteomes" id="UP000018721"/>
    </source>
</evidence>
<dbReference type="HOGENOM" id="CLU_2113787_0_0_1"/>
<name>V9FU47_PHYNI</name>
<reference evidence="1 2" key="1">
    <citation type="submission" date="2013-11" db="EMBL/GenBank/DDBJ databases">
        <title>The Genome Sequence of Phytophthora parasitica P1569.</title>
        <authorList>
            <consortium name="The Broad Institute Genomics Platform"/>
            <person name="Russ C."/>
            <person name="Tyler B."/>
            <person name="Panabieres F."/>
            <person name="Shan W."/>
            <person name="Tripathy S."/>
            <person name="Grunwald N."/>
            <person name="Machado M."/>
            <person name="Johnson C.S."/>
            <person name="Arredondo F."/>
            <person name="Hong C."/>
            <person name="Coffey M."/>
            <person name="Young S.K."/>
            <person name="Zeng Q."/>
            <person name="Gargeya S."/>
            <person name="Fitzgerald M."/>
            <person name="Abouelleil A."/>
            <person name="Alvarado L."/>
            <person name="Chapman S.B."/>
            <person name="Gainer-Dewar J."/>
            <person name="Goldberg J."/>
            <person name="Griggs A."/>
            <person name="Gujja S."/>
            <person name="Hansen M."/>
            <person name="Howarth C."/>
            <person name="Imamovic A."/>
            <person name="Ireland A."/>
            <person name="Larimer J."/>
            <person name="McCowan C."/>
            <person name="Murphy C."/>
            <person name="Pearson M."/>
            <person name="Poon T.W."/>
            <person name="Priest M."/>
            <person name="Roberts A."/>
            <person name="Saif S."/>
            <person name="Shea T."/>
            <person name="Sykes S."/>
            <person name="Wortman J."/>
            <person name="Nusbaum C."/>
            <person name="Birren B."/>
        </authorList>
    </citation>
    <scope>NUCLEOTIDE SEQUENCE [LARGE SCALE GENOMIC DNA]</scope>
    <source>
        <strain evidence="1 2">P1569</strain>
    </source>
</reference>
<dbReference type="AlphaFoldDB" id="V9FU47"/>
<accession>V9FU47</accession>
<comment type="caution">
    <text evidence="1">The sequence shown here is derived from an EMBL/GenBank/DDBJ whole genome shotgun (WGS) entry which is preliminary data.</text>
</comment>
<gene>
    <name evidence="1" type="ORF">F443_02876</name>
</gene>
<evidence type="ECO:0000313" key="1">
    <source>
        <dbReference type="EMBL" id="ETI54293.1"/>
    </source>
</evidence>
<organism evidence="1 2">
    <name type="scientific">Phytophthora nicotianae P1569</name>
    <dbReference type="NCBI Taxonomy" id="1317065"/>
    <lineage>
        <taxon>Eukaryota</taxon>
        <taxon>Sar</taxon>
        <taxon>Stramenopiles</taxon>
        <taxon>Oomycota</taxon>
        <taxon>Peronosporomycetes</taxon>
        <taxon>Peronosporales</taxon>
        <taxon>Peronosporaceae</taxon>
        <taxon>Phytophthora</taxon>
    </lineage>
</organism>
<protein>
    <submittedName>
        <fullName evidence="1">Uncharacterized protein</fullName>
    </submittedName>
</protein>
<keyword evidence="2" id="KW-1185">Reference proteome</keyword>